<comment type="caution">
    <text evidence="8">The sequence shown here is derived from an EMBL/GenBank/DDBJ whole genome shotgun (WGS) entry which is preliminary data.</text>
</comment>
<feature type="domain" description="Anoctamin transmembrane" evidence="7">
    <location>
        <begin position="3"/>
        <end position="91"/>
    </location>
</feature>
<dbReference type="PANTHER" id="PTHR12308">
    <property type="entry name" value="ANOCTAMIN"/>
    <property type="match status" value="1"/>
</dbReference>
<dbReference type="Pfam" id="PF04547">
    <property type="entry name" value="Anoctamin"/>
    <property type="match status" value="1"/>
</dbReference>
<gene>
    <name evidence="8" type="ORF">PPERSA_13005</name>
</gene>
<evidence type="ECO:0000256" key="3">
    <source>
        <dbReference type="ARBA" id="ARBA00022989"/>
    </source>
</evidence>
<dbReference type="InParanoid" id="A0A0V0R1Y0"/>
<dbReference type="Proteomes" id="UP000054937">
    <property type="component" value="Unassembled WGS sequence"/>
</dbReference>
<keyword evidence="6" id="KW-0732">Signal</keyword>
<feature type="transmembrane region" description="Helical" evidence="5">
    <location>
        <begin position="28"/>
        <end position="50"/>
    </location>
</feature>
<comment type="subcellular location">
    <subcellularLocation>
        <location evidence="1">Membrane</location>
        <topology evidence="1">Multi-pass membrane protein</topology>
    </subcellularLocation>
</comment>
<dbReference type="InterPro" id="IPR007632">
    <property type="entry name" value="Anoctamin"/>
</dbReference>
<dbReference type="GO" id="GO:0005254">
    <property type="term" value="F:chloride channel activity"/>
    <property type="evidence" value="ECO:0007669"/>
    <property type="project" value="TreeGrafter"/>
</dbReference>
<evidence type="ECO:0000259" key="7">
    <source>
        <dbReference type="Pfam" id="PF04547"/>
    </source>
</evidence>
<protein>
    <recommendedName>
        <fullName evidence="7">Anoctamin transmembrane domain-containing protein</fullName>
    </recommendedName>
</protein>
<evidence type="ECO:0000256" key="4">
    <source>
        <dbReference type="ARBA" id="ARBA00023136"/>
    </source>
</evidence>
<dbReference type="EMBL" id="LDAU01000063">
    <property type="protein sequence ID" value="KRX08524.1"/>
    <property type="molecule type" value="Genomic_DNA"/>
</dbReference>
<dbReference type="PANTHER" id="PTHR12308:SF73">
    <property type="entry name" value="ANOCTAMIN"/>
    <property type="match status" value="1"/>
</dbReference>
<evidence type="ECO:0000256" key="1">
    <source>
        <dbReference type="ARBA" id="ARBA00004141"/>
    </source>
</evidence>
<accession>A0A0V0R1Y0</accession>
<feature type="chain" id="PRO_5006867658" description="Anoctamin transmembrane domain-containing protein" evidence="6">
    <location>
        <begin position="20"/>
        <end position="103"/>
    </location>
</feature>
<keyword evidence="9" id="KW-1185">Reference proteome</keyword>
<feature type="signal peptide" evidence="6">
    <location>
        <begin position="1"/>
        <end position="19"/>
    </location>
</feature>
<evidence type="ECO:0000256" key="2">
    <source>
        <dbReference type="ARBA" id="ARBA00022692"/>
    </source>
</evidence>
<organism evidence="8 9">
    <name type="scientific">Pseudocohnilembus persalinus</name>
    <name type="common">Ciliate</name>
    <dbReference type="NCBI Taxonomy" id="266149"/>
    <lineage>
        <taxon>Eukaryota</taxon>
        <taxon>Sar</taxon>
        <taxon>Alveolata</taxon>
        <taxon>Ciliophora</taxon>
        <taxon>Intramacronucleata</taxon>
        <taxon>Oligohymenophorea</taxon>
        <taxon>Scuticociliatia</taxon>
        <taxon>Philasterida</taxon>
        <taxon>Pseudocohnilembidae</taxon>
        <taxon>Pseudocohnilembus</taxon>
    </lineage>
</organism>
<proteinExistence type="predicted"/>
<keyword evidence="3 5" id="KW-1133">Transmembrane helix</keyword>
<evidence type="ECO:0000313" key="9">
    <source>
        <dbReference type="Proteomes" id="UP000054937"/>
    </source>
</evidence>
<keyword evidence="4 5" id="KW-0472">Membrane</keyword>
<keyword evidence="2 5" id="KW-0812">Transmembrane</keyword>
<evidence type="ECO:0000313" key="8">
    <source>
        <dbReference type="EMBL" id="KRX08524.1"/>
    </source>
</evidence>
<reference evidence="8 9" key="1">
    <citation type="journal article" date="2015" name="Sci. Rep.">
        <title>Genome of the facultative scuticociliatosis pathogen Pseudocohnilembus persalinus provides insight into its virulence through horizontal gene transfer.</title>
        <authorList>
            <person name="Xiong J."/>
            <person name="Wang G."/>
            <person name="Cheng J."/>
            <person name="Tian M."/>
            <person name="Pan X."/>
            <person name="Warren A."/>
            <person name="Jiang C."/>
            <person name="Yuan D."/>
            <person name="Miao W."/>
        </authorList>
    </citation>
    <scope>NUCLEOTIDE SEQUENCE [LARGE SCALE GENOMIC DNA]</scope>
    <source>
        <strain evidence="8">36N120E</strain>
    </source>
</reference>
<sequence>MILLIFMAIIGLIVQIIQWQYDSHSKYYCIFGAAFGFLTTCWSSVMLFGWKRQEKVFQIKFGQGQDSDDLMKQEQNDRPGFKGQYRRSIINDNLNDNFTFIIY</sequence>
<dbReference type="GO" id="GO:0016020">
    <property type="term" value="C:membrane"/>
    <property type="evidence" value="ECO:0007669"/>
    <property type="project" value="UniProtKB-SubCell"/>
</dbReference>
<name>A0A0V0R1Y0_PSEPJ</name>
<dbReference type="InterPro" id="IPR049452">
    <property type="entry name" value="Anoctamin_TM"/>
</dbReference>
<evidence type="ECO:0000256" key="6">
    <source>
        <dbReference type="SAM" id="SignalP"/>
    </source>
</evidence>
<evidence type="ECO:0000256" key="5">
    <source>
        <dbReference type="SAM" id="Phobius"/>
    </source>
</evidence>
<dbReference type="AlphaFoldDB" id="A0A0V0R1Y0"/>